<feature type="region of interest" description="Disordered" evidence="2">
    <location>
        <begin position="155"/>
        <end position="196"/>
    </location>
</feature>
<protein>
    <submittedName>
        <fullName evidence="4">Retrotransposon protein, putative, Ty1-copia subclass, expressed</fullName>
    </submittedName>
</protein>
<evidence type="ECO:0000256" key="2">
    <source>
        <dbReference type="SAM" id="MobiDB-lite"/>
    </source>
</evidence>
<dbReference type="Pfam" id="PF07727">
    <property type="entry name" value="RVT_2"/>
    <property type="match status" value="1"/>
</dbReference>
<keyword evidence="1" id="KW-0175">Coiled coil</keyword>
<dbReference type="SUPFAM" id="SSF56672">
    <property type="entry name" value="DNA/RNA polymerases"/>
    <property type="match status" value="1"/>
</dbReference>
<dbReference type="InterPro" id="IPR013103">
    <property type="entry name" value="RVT_2"/>
</dbReference>
<feature type="compositionally biased region" description="Polar residues" evidence="2">
    <location>
        <begin position="558"/>
        <end position="567"/>
    </location>
</feature>
<gene>
    <name evidence="4" type="ordered locus">LOC_Os12g25940</name>
</gene>
<accession>Q2QRY8</accession>
<dbReference type="InterPro" id="IPR043502">
    <property type="entry name" value="DNA/RNA_pol_sf"/>
</dbReference>
<evidence type="ECO:0000256" key="1">
    <source>
        <dbReference type="SAM" id="Coils"/>
    </source>
</evidence>
<dbReference type="AlphaFoldDB" id="Q2QRY8"/>
<reference evidence="4" key="1">
    <citation type="journal article" date="2005" name="BMC Biol.">
        <title>The sequence of rice chromosomes 11 and 12, rich in disease resistance genes and recent gene duplications.</title>
        <authorList>
            <consortium name="The rice chromosomes 11 and 12 sequencing consortia"/>
        </authorList>
    </citation>
    <scope>NUCLEOTIDE SEQUENCE [LARGE SCALE GENOMIC DNA]</scope>
</reference>
<name>Q2QRY8_ORYSJ</name>
<evidence type="ECO:0000313" key="4">
    <source>
        <dbReference type="EMBL" id="ABA98025.1"/>
    </source>
</evidence>
<dbReference type="EMBL" id="DP000011">
    <property type="protein sequence ID" value="ABA98025.1"/>
    <property type="molecule type" value="Genomic_DNA"/>
</dbReference>
<organism evidence="4">
    <name type="scientific">Oryza sativa subsp. japonica</name>
    <name type="common">Rice</name>
    <dbReference type="NCBI Taxonomy" id="39947"/>
    <lineage>
        <taxon>Eukaryota</taxon>
        <taxon>Viridiplantae</taxon>
        <taxon>Streptophyta</taxon>
        <taxon>Embryophyta</taxon>
        <taxon>Tracheophyta</taxon>
        <taxon>Spermatophyta</taxon>
        <taxon>Magnoliopsida</taxon>
        <taxon>Liliopsida</taxon>
        <taxon>Poales</taxon>
        <taxon>Poaceae</taxon>
        <taxon>BOP clade</taxon>
        <taxon>Oryzoideae</taxon>
        <taxon>Oryzeae</taxon>
        <taxon>Oryzinae</taxon>
        <taxon>Oryza</taxon>
        <taxon>Oryza sativa</taxon>
    </lineage>
</organism>
<evidence type="ECO:0000259" key="3">
    <source>
        <dbReference type="Pfam" id="PF07727"/>
    </source>
</evidence>
<dbReference type="CDD" id="cd09272">
    <property type="entry name" value="RNase_HI_RT_Ty1"/>
    <property type="match status" value="1"/>
</dbReference>
<proteinExistence type="predicted"/>
<feature type="compositionally biased region" description="Basic residues" evidence="2">
    <location>
        <begin position="166"/>
        <end position="181"/>
    </location>
</feature>
<feature type="domain" description="Reverse transcriptase Ty1/copia-type" evidence="3">
    <location>
        <begin position="625"/>
        <end position="791"/>
    </location>
</feature>
<sequence length="904" mass="101492">MAPFPVAGPQKENKWRGRWFYLQIEDSDPVFIVPEEQPNKIPSWTTKPALISSLQSFIDVINDLREQGLSGYEVTADFIGLDSATVERRVSQLVISGPTTASNVPVPLCEKGAAERDAAINALPLTDIIGPLVDHQVAALLKEKVAKEASDAAAAAATTSGGNVPKKGRKFSSMVGHRRKTPTPSASDASPPPPRRQRLVMLSENLSQFHLFAGRHGRRWRKTGLEGPPARLLPWPRRMSWSCPGVARRHLAAQSAILPLVGVRQLPFSPGRSSRSRWGAFSRLVLAEARAAAASSANERADRLARDLAEVCEDLQKMQELVAGNERQRQGLEHRMSELENRLSEIRGSLRVTYTGLHQLAGEYGVKATIPANPDEFSLTSSLEELAAAMEAIPSKHAARVGEETSNGIYTGACHVLACKILDQGAASDVRKDEMEEDHRIQYWRTKFEVAELKRTMLEVRKDQAVETLRGREVWFNSYLKSCCTSMSRVCKELRVPRGDPEESAAGYISWLNGASTQLEGIGQRIDEALKQECRRSSRYAGGHDSTEIIATPEEELQQPQTDNVPEQQAPRRSERVRRSAIRDDYQVYSIEESHMEADPTSYEEAMRSARSSEWLEAIGNIENLKARLVAKGFTQRERIDYNETFSLVYCKDSFRIIMALVAHYDLELHQMDVKTAFLNGDLEEKVYMAQTKGFVMKGNKNMGCRLKRSIYGLKQASRQWYLKFDGTIKKFGFQENVEDNCIYSKFKNGIFIFLILYVDDILPSSSDVSPLQETKKSLSSNFDMKDLGSTMYAKFIACYEATRQVNWLKKFIPGLKVVDSIEKPLKLYCDNEPAVLYAHNNQSSGAAKQIDIKYYVVKDKVWDQTISLEHIRTERMLADPLTKGLSLNVFKKHVVGMGLREAL</sequence>
<reference evidence="4" key="3">
    <citation type="submission" date="2006-01" db="EMBL/GenBank/DDBJ databases">
        <authorList>
            <person name="Buell R."/>
        </authorList>
    </citation>
    <scope>NUCLEOTIDE SEQUENCE</scope>
</reference>
<dbReference type="Gene3D" id="1.20.5.300">
    <property type="match status" value="1"/>
</dbReference>
<feature type="region of interest" description="Disordered" evidence="2">
    <location>
        <begin position="552"/>
        <end position="578"/>
    </location>
</feature>
<feature type="coiled-coil region" evidence="1">
    <location>
        <begin position="298"/>
        <end position="349"/>
    </location>
</feature>
<reference evidence="4" key="2">
    <citation type="submission" date="2005-04" db="EMBL/GenBank/DDBJ databases">
        <authorList>
            <person name="Buell C.R."/>
            <person name="Wing R.A."/>
            <person name="McCombie W.A."/>
            <person name="Ouyang S."/>
        </authorList>
    </citation>
    <scope>NUCLEOTIDE SEQUENCE</scope>
</reference>